<name>M6RFB1_LEPIR</name>
<organism evidence="1 2">
    <name type="scientific">Leptospira interrogans serovar Icterohaemorrhagiae str. Verdun HP</name>
    <dbReference type="NCBI Taxonomy" id="1049910"/>
    <lineage>
        <taxon>Bacteria</taxon>
        <taxon>Pseudomonadati</taxon>
        <taxon>Spirochaetota</taxon>
        <taxon>Spirochaetia</taxon>
        <taxon>Leptospirales</taxon>
        <taxon>Leptospiraceae</taxon>
        <taxon>Leptospira</taxon>
    </lineage>
</organism>
<protein>
    <submittedName>
        <fullName evidence="1">Recombination factor protein RarA domain protein</fullName>
    </submittedName>
</protein>
<dbReference type="EMBL" id="AHNZ02000283">
    <property type="protein sequence ID" value="EMO06280.1"/>
    <property type="molecule type" value="Genomic_DNA"/>
</dbReference>
<dbReference type="AlphaFoldDB" id="M6RFB1"/>
<accession>M6RFB1</accession>
<sequence>FRITRPLLSRCQILKIEPLSLEEQSSLLERGIQNIEYSINLNQDAKEL</sequence>
<proteinExistence type="predicted"/>
<gene>
    <name evidence="1" type="ORF">LEP1GSC116_3760</name>
</gene>
<evidence type="ECO:0000313" key="2">
    <source>
        <dbReference type="Proteomes" id="UP000012092"/>
    </source>
</evidence>
<evidence type="ECO:0000313" key="1">
    <source>
        <dbReference type="EMBL" id="EMO06280.1"/>
    </source>
</evidence>
<comment type="caution">
    <text evidence="1">The sequence shown here is derived from an EMBL/GenBank/DDBJ whole genome shotgun (WGS) entry which is preliminary data.</text>
</comment>
<reference evidence="1 2" key="1">
    <citation type="submission" date="2013-01" db="EMBL/GenBank/DDBJ databases">
        <authorList>
            <person name="Harkins D.M."/>
            <person name="Durkin A.S."/>
            <person name="Brinkac L.M."/>
            <person name="Haft D.H."/>
            <person name="Selengut J.D."/>
            <person name="Sanka R."/>
            <person name="DePew J."/>
            <person name="Purushe J."/>
            <person name="Picardeau M."/>
            <person name="Werts C."/>
            <person name="Goarant C."/>
            <person name="Vinetz J.M."/>
            <person name="Sutton G.G."/>
            <person name="Nierman W.C."/>
            <person name="Fouts D.E."/>
        </authorList>
    </citation>
    <scope>NUCLEOTIDE SEQUENCE [LARGE SCALE GENOMIC DNA]</scope>
    <source>
        <strain evidence="1 2">Verdun HP</strain>
    </source>
</reference>
<dbReference type="Proteomes" id="UP000012092">
    <property type="component" value="Unassembled WGS sequence"/>
</dbReference>
<feature type="non-terminal residue" evidence="1">
    <location>
        <position position="1"/>
    </location>
</feature>